<sequence>MPKSYPLEKEQVVSSKAARLPARAPASTRWEQPVFGAVPRKHGCCQQQQMASARFLGVPKVGGCREAQRVTPGPCSNAANRSWCDEDRCPPAVLGGPGALCMYHWQLLALPCARARRAVAKAEQQLLALLV</sequence>
<evidence type="ECO:0000313" key="2">
    <source>
        <dbReference type="Proteomes" id="UP000296049"/>
    </source>
</evidence>
<gene>
    <name evidence="1" type="ORF">Anapl_08205</name>
</gene>
<protein>
    <submittedName>
        <fullName evidence="1">Uncharacterized protein</fullName>
    </submittedName>
</protein>
<evidence type="ECO:0000313" key="1">
    <source>
        <dbReference type="EMBL" id="EOB01371.1"/>
    </source>
</evidence>
<organism evidence="1 2">
    <name type="scientific">Anas platyrhynchos</name>
    <name type="common">Mallard</name>
    <name type="synonym">Anas boschas</name>
    <dbReference type="NCBI Taxonomy" id="8839"/>
    <lineage>
        <taxon>Eukaryota</taxon>
        <taxon>Metazoa</taxon>
        <taxon>Chordata</taxon>
        <taxon>Craniata</taxon>
        <taxon>Vertebrata</taxon>
        <taxon>Euteleostomi</taxon>
        <taxon>Archelosauria</taxon>
        <taxon>Archosauria</taxon>
        <taxon>Dinosauria</taxon>
        <taxon>Saurischia</taxon>
        <taxon>Theropoda</taxon>
        <taxon>Coelurosauria</taxon>
        <taxon>Aves</taxon>
        <taxon>Neognathae</taxon>
        <taxon>Galloanserae</taxon>
        <taxon>Anseriformes</taxon>
        <taxon>Anatidae</taxon>
        <taxon>Anatinae</taxon>
        <taxon>Anas</taxon>
    </lineage>
</organism>
<name>R0JV39_ANAPL</name>
<accession>R0JV39</accession>
<keyword evidence="2" id="KW-1185">Reference proteome</keyword>
<dbReference type="AlphaFoldDB" id="R0JV39"/>
<proteinExistence type="predicted"/>
<dbReference type="EMBL" id="KB743099">
    <property type="protein sequence ID" value="EOB01371.1"/>
    <property type="molecule type" value="Genomic_DNA"/>
</dbReference>
<dbReference type="Proteomes" id="UP000296049">
    <property type="component" value="Unassembled WGS sequence"/>
</dbReference>
<reference evidence="2" key="1">
    <citation type="journal article" date="2013" name="Nat. Genet.">
        <title>The duck genome and transcriptome provide insight into an avian influenza virus reservoir species.</title>
        <authorList>
            <person name="Huang Y."/>
            <person name="Li Y."/>
            <person name="Burt D.W."/>
            <person name="Chen H."/>
            <person name="Zhang Y."/>
            <person name="Qian W."/>
            <person name="Kim H."/>
            <person name="Gan S."/>
            <person name="Zhao Y."/>
            <person name="Li J."/>
            <person name="Yi K."/>
            <person name="Feng H."/>
            <person name="Zhu P."/>
            <person name="Li B."/>
            <person name="Liu Q."/>
            <person name="Fairley S."/>
            <person name="Magor K.E."/>
            <person name="Du Z."/>
            <person name="Hu X."/>
            <person name="Goodman L."/>
            <person name="Tafer H."/>
            <person name="Vignal A."/>
            <person name="Lee T."/>
            <person name="Kim K.W."/>
            <person name="Sheng Z."/>
            <person name="An Y."/>
            <person name="Searle S."/>
            <person name="Herrero J."/>
            <person name="Groenen M.A."/>
            <person name="Crooijmans R.P."/>
            <person name="Faraut T."/>
            <person name="Cai Q."/>
            <person name="Webster R.G."/>
            <person name="Aldridge J.R."/>
            <person name="Warren W.C."/>
            <person name="Bartschat S."/>
            <person name="Kehr S."/>
            <person name="Marz M."/>
            <person name="Stadler P.F."/>
            <person name="Smith J."/>
            <person name="Kraus R.H."/>
            <person name="Zhao Y."/>
            <person name="Ren L."/>
            <person name="Fei J."/>
            <person name="Morisson M."/>
            <person name="Kaiser P."/>
            <person name="Griffin D.K."/>
            <person name="Rao M."/>
            <person name="Pitel F."/>
            <person name="Wang J."/>
            <person name="Li N."/>
        </authorList>
    </citation>
    <scope>NUCLEOTIDE SEQUENCE [LARGE SCALE GENOMIC DNA]</scope>
</reference>